<dbReference type="InterPro" id="IPR051681">
    <property type="entry name" value="Ser/Thr_Kinases-Pseudokinases"/>
</dbReference>
<comment type="caution">
    <text evidence="2">The sequence shown here is derived from an EMBL/GenBank/DDBJ whole genome shotgun (WGS) entry which is preliminary data.</text>
</comment>
<dbReference type="InterPro" id="IPR011009">
    <property type="entry name" value="Kinase-like_dom_sf"/>
</dbReference>
<dbReference type="SUPFAM" id="SSF56112">
    <property type="entry name" value="Protein kinase-like (PK-like)"/>
    <property type="match status" value="1"/>
</dbReference>
<dbReference type="Proteomes" id="UP000022910">
    <property type="component" value="Unassembled WGS sequence"/>
</dbReference>
<gene>
    <name evidence="2" type="ORF">RirG_246030</name>
</gene>
<reference evidence="2 3" key="1">
    <citation type="submission" date="2014-02" db="EMBL/GenBank/DDBJ databases">
        <title>Single nucleus genome sequencing reveals high similarity among nuclei of an endomycorrhizal fungus.</title>
        <authorList>
            <person name="Lin K."/>
            <person name="Geurts R."/>
            <person name="Zhang Z."/>
            <person name="Limpens E."/>
            <person name="Saunders D.G."/>
            <person name="Mu D."/>
            <person name="Pang E."/>
            <person name="Cao H."/>
            <person name="Cha H."/>
            <person name="Lin T."/>
            <person name="Zhou Q."/>
            <person name="Shang Y."/>
            <person name="Li Y."/>
            <person name="Ivanov S."/>
            <person name="Sharma T."/>
            <person name="Velzen R.V."/>
            <person name="Ruijter N.D."/>
            <person name="Aanen D.K."/>
            <person name="Win J."/>
            <person name="Kamoun S."/>
            <person name="Bisseling T."/>
            <person name="Huang S."/>
        </authorList>
    </citation>
    <scope>NUCLEOTIDE SEQUENCE [LARGE SCALE GENOMIC DNA]</scope>
    <source>
        <strain evidence="3">DAOM197198w</strain>
    </source>
</reference>
<dbReference type="AlphaFoldDB" id="A0A015I7Y3"/>
<dbReference type="Pfam" id="PF07714">
    <property type="entry name" value="PK_Tyr_Ser-Thr"/>
    <property type="match status" value="1"/>
</dbReference>
<sequence>MNYAKGGDLHNYLQKEFKNITWTKKLDILHDILYGLQTIHSKNYIHRDFHSGNLLLSQKFRDKTYSNWQIADLGLSRPTNNASSNDEVYGVIPYIAPEIFKGAAFSKESDIYSLGMIMWELTTGSKPFANVEHNIDLIYEIIDGRRPKITNDTPEYFANLMKKCWDSNPSNRPTIYELYNSFIVDFYKYKNIYIHHKTLVQAEERRMELIKFKQLGPEFSEKYHSKAIYTSRPLSSIISKITTIDSSLMLSFNVFKDYITKEYAFDINDIQRSYTQNTNSVDNITTAVPVNFSRKRNFEELKVEIQKNRKYIKNDNSDENNVEYN</sequence>
<dbReference type="PANTHER" id="PTHR44329">
    <property type="entry name" value="SERINE/THREONINE-PROTEIN KINASE TNNI3K-RELATED"/>
    <property type="match status" value="1"/>
</dbReference>
<dbReference type="Gene3D" id="1.10.510.10">
    <property type="entry name" value="Transferase(Phosphotransferase) domain 1"/>
    <property type="match status" value="1"/>
</dbReference>
<evidence type="ECO:0000313" key="3">
    <source>
        <dbReference type="Proteomes" id="UP000022910"/>
    </source>
</evidence>
<dbReference type="STRING" id="1432141.A0A015I7Y3"/>
<evidence type="ECO:0000259" key="1">
    <source>
        <dbReference type="PROSITE" id="PS50011"/>
    </source>
</evidence>
<proteinExistence type="predicted"/>
<keyword evidence="3" id="KW-1185">Reference proteome</keyword>
<dbReference type="PANTHER" id="PTHR44329:SF6">
    <property type="entry name" value="RECEPTOR-INTERACTING SERINE_THREONINE-PROTEIN KINASE 1"/>
    <property type="match status" value="1"/>
</dbReference>
<dbReference type="EMBL" id="JEMT01029036">
    <property type="protein sequence ID" value="EXX53217.1"/>
    <property type="molecule type" value="Genomic_DNA"/>
</dbReference>
<organism evidence="2 3">
    <name type="scientific">Rhizophagus irregularis (strain DAOM 197198w)</name>
    <name type="common">Glomus intraradices</name>
    <dbReference type="NCBI Taxonomy" id="1432141"/>
    <lineage>
        <taxon>Eukaryota</taxon>
        <taxon>Fungi</taxon>
        <taxon>Fungi incertae sedis</taxon>
        <taxon>Mucoromycota</taxon>
        <taxon>Glomeromycotina</taxon>
        <taxon>Glomeromycetes</taxon>
        <taxon>Glomerales</taxon>
        <taxon>Glomeraceae</taxon>
        <taxon>Rhizophagus</taxon>
    </lineage>
</organism>
<accession>A0A015I7Y3</accession>
<dbReference type="GO" id="GO:0005524">
    <property type="term" value="F:ATP binding"/>
    <property type="evidence" value="ECO:0007669"/>
    <property type="project" value="InterPro"/>
</dbReference>
<dbReference type="HOGENOM" id="CLU_000288_7_0_1"/>
<dbReference type="PRINTS" id="PR00109">
    <property type="entry name" value="TYRKINASE"/>
</dbReference>
<dbReference type="GO" id="GO:0004674">
    <property type="term" value="F:protein serine/threonine kinase activity"/>
    <property type="evidence" value="ECO:0007669"/>
    <property type="project" value="TreeGrafter"/>
</dbReference>
<evidence type="ECO:0000313" key="2">
    <source>
        <dbReference type="EMBL" id="EXX53217.1"/>
    </source>
</evidence>
<feature type="domain" description="Protein kinase" evidence="1">
    <location>
        <begin position="1"/>
        <end position="183"/>
    </location>
</feature>
<dbReference type="InterPro" id="IPR001245">
    <property type="entry name" value="Ser-Thr/Tyr_kinase_cat_dom"/>
</dbReference>
<name>A0A015I7Y3_RHIIW</name>
<dbReference type="InterPro" id="IPR000719">
    <property type="entry name" value="Prot_kinase_dom"/>
</dbReference>
<protein>
    <submittedName>
        <fullName evidence="2">Bck1p</fullName>
    </submittedName>
</protein>
<dbReference type="PROSITE" id="PS50011">
    <property type="entry name" value="PROTEIN_KINASE_DOM"/>
    <property type="match status" value="1"/>
</dbReference>